<feature type="signal peptide" evidence="1">
    <location>
        <begin position="1"/>
        <end position="17"/>
    </location>
</feature>
<feature type="chain" id="PRO_5043543308" evidence="1">
    <location>
        <begin position="18"/>
        <end position="153"/>
    </location>
</feature>
<dbReference type="EMBL" id="JALIDZ010000002">
    <property type="protein sequence ID" value="MCT8970886.1"/>
    <property type="molecule type" value="Genomic_DNA"/>
</dbReference>
<name>A0AAW5QS57_9HYPH</name>
<gene>
    <name evidence="3" type="ORF">MUB46_03340</name>
</gene>
<dbReference type="RefSeq" id="WP_261614464.1">
    <property type="nucleotide sequence ID" value="NZ_JALIDZ010000002.1"/>
</dbReference>
<dbReference type="PROSITE" id="PS50830">
    <property type="entry name" value="TNASE_3"/>
    <property type="match status" value="1"/>
</dbReference>
<proteinExistence type="predicted"/>
<dbReference type="Pfam" id="PF00565">
    <property type="entry name" value="SNase"/>
    <property type="match status" value="1"/>
</dbReference>
<dbReference type="InterPro" id="IPR035437">
    <property type="entry name" value="SNase_OB-fold_sf"/>
</dbReference>
<keyword evidence="4" id="KW-1185">Reference proteome</keyword>
<reference evidence="3 4" key="1">
    <citation type="submission" date="2022-04" db="EMBL/GenBank/DDBJ databases">
        <authorList>
            <person name="Ye Y.-Q."/>
            <person name="Du Z.-J."/>
        </authorList>
    </citation>
    <scope>NUCLEOTIDE SEQUENCE [LARGE SCALE GENOMIC DNA]</scope>
    <source>
        <strain evidence="3 4">A6E488</strain>
    </source>
</reference>
<evidence type="ECO:0000313" key="3">
    <source>
        <dbReference type="EMBL" id="MCT8970886.1"/>
    </source>
</evidence>
<feature type="domain" description="TNase-like" evidence="2">
    <location>
        <begin position="27"/>
        <end position="142"/>
    </location>
</feature>
<evidence type="ECO:0000256" key="1">
    <source>
        <dbReference type="SAM" id="SignalP"/>
    </source>
</evidence>
<dbReference type="Proteomes" id="UP001320898">
    <property type="component" value="Unassembled WGS sequence"/>
</dbReference>
<dbReference type="PANTHER" id="PTHR12302">
    <property type="entry name" value="EBNA2 BINDING PROTEIN P100"/>
    <property type="match status" value="1"/>
</dbReference>
<evidence type="ECO:0000313" key="4">
    <source>
        <dbReference type="Proteomes" id="UP001320898"/>
    </source>
</evidence>
<sequence>MKLAPLLFLVLLTPAAATEAITGRASVIDGDTIEIHGKRIRLWGIDAPEGRQPCTRDGKAWRCGAEAANALDRHLDGATVACTVRDIDRYRRVVATCEARGRDVGDWLVSEGWALDYRQYSKGAYAAAEATAKDAGRGVWGGEFEPPWEWRRR</sequence>
<dbReference type="SMART" id="SM00318">
    <property type="entry name" value="SNc"/>
    <property type="match status" value="1"/>
</dbReference>
<keyword evidence="1" id="KW-0732">Signal</keyword>
<accession>A0AAW5QS57</accession>
<dbReference type="AlphaFoldDB" id="A0AAW5QS57"/>
<dbReference type="SUPFAM" id="SSF50199">
    <property type="entry name" value="Staphylococcal nuclease"/>
    <property type="match status" value="1"/>
</dbReference>
<dbReference type="Gene3D" id="2.40.50.90">
    <property type="match status" value="1"/>
</dbReference>
<evidence type="ECO:0000259" key="2">
    <source>
        <dbReference type="PROSITE" id="PS50830"/>
    </source>
</evidence>
<protein>
    <submittedName>
        <fullName evidence="3">Thermonuclease family protein</fullName>
    </submittedName>
</protein>
<comment type="caution">
    <text evidence="3">The sequence shown here is derived from an EMBL/GenBank/DDBJ whole genome shotgun (WGS) entry which is preliminary data.</text>
</comment>
<dbReference type="PANTHER" id="PTHR12302:SF26">
    <property type="entry name" value="BLR1266 PROTEIN"/>
    <property type="match status" value="1"/>
</dbReference>
<organism evidence="3 4">
    <name type="scientific">Microbaculum marinisediminis</name>
    <dbReference type="NCBI Taxonomy" id="2931392"/>
    <lineage>
        <taxon>Bacteria</taxon>
        <taxon>Pseudomonadati</taxon>
        <taxon>Pseudomonadota</taxon>
        <taxon>Alphaproteobacteria</taxon>
        <taxon>Hyphomicrobiales</taxon>
        <taxon>Tepidamorphaceae</taxon>
        <taxon>Microbaculum</taxon>
    </lineage>
</organism>
<dbReference type="InterPro" id="IPR016071">
    <property type="entry name" value="Staphylococal_nuclease_OB-fold"/>
</dbReference>